<evidence type="ECO:0000313" key="1">
    <source>
        <dbReference type="EMBL" id="QJA66310.1"/>
    </source>
</evidence>
<proteinExistence type="predicted"/>
<reference evidence="1" key="1">
    <citation type="submission" date="2020-03" db="EMBL/GenBank/DDBJ databases">
        <title>The deep terrestrial virosphere.</title>
        <authorList>
            <person name="Holmfeldt K."/>
            <person name="Nilsson E."/>
            <person name="Simone D."/>
            <person name="Lopez-Fernandez M."/>
            <person name="Wu X."/>
            <person name="de Brujin I."/>
            <person name="Lundin D."/>
            <person name="Andersson A."/>
            <person name="Bertilsson S."/>
            <person name="Dopson M."/>
        </authorList>
    </citation>
    <scope>NUCLEOTIDE SEQUENCE</scope>
    <source>
        <strain evidence="1">MM415B00355</strain>
    </source>
</reference>
<accession>A0A6M3J8X4</accession>
<protein>
    <submittedName>
        <fullName evidence="1">Uncharacterized protein</fullName>
    </submittedName>
</protein>
<dbReference type="EMBL" id="MT141553">
    <property type="protein sequence ID" value="QJA66310.1"/>
    <property type="molecule type" value="Genomic_DNA"/>
</dbReference>
<sequence>MITASRFFGSGAYFNILAPTTSVKLPAPNRGGWRFVNLKCYTNPFTVYLPWMSEEAGAPASLVNIQIQTGGPVFLLRVDASPRGVDVRDQTDVLVATIAHPTPGKGVLLYLEDRAGYAGTWRAQAVVTT</sequence>
<gene>
    <name evidence="1" type="ORF">MM415B00355_0010</name>
</gene>
<dbReference type="AlphaFoldDB" id="A0A6M3J8X4"/>
<name>A0A6M3J8X4_9ZZZZ</name>
<organism evidence="1">
    <name type="scientific">viral metagenome</name>
    <dbReference type="NCBI Taxonomy" id="1070528"/>
    <lineage>
        <taxon>unclassified sequences</taxon>
        <taxon>metagenomes</taxon>
        <taxon>organismal metagenomes</taxon>
    </lineage>
</organism>